<evidence type="ECO:0008006" key="3">
    <source>
        <dbReference type="Google" id="ProtNLM"/>
    </source>
</evidence>
<protein>
    <recommendedName>
        <fullName evidence="3">HNH endonuclease</fullName>
    </recommendedName>
</protein>
<dbReference type="AlphaFoldDB" id="A0A327R4H0"/>
<gene>
    <name evidence="1" type="ORF">LV92_02641</name>
</gene>
<reference evidence="1 2" key="1">
    <citation type="submission" date="2018-06" db="EMBL/GenBank/DDBJ databases">
        <title>Genomic Encyclopedia of Archaeal and Bacterial Type Strains, Phase II (KMG-II): from individual species to whole genera.</title>
        <authorList>
            <person name="Goeker M."/>
        </authorList>
    </citation>
    <scope>NUCLEOTIDE SEQUENCE [LARGE SCALE GENOMIC DNA]</scope>
    <source>
        <strain evidence="1 2">DSM 23522</strain>
    </source>
</reference>
<sequence length="326" mass="38416">MQFINPEQAHIKKALEVHKDKLLPILNARINESKHVVLKPFLKKNIEQILIGSPSDLIKLQDTLFKQLPKFKVYLKEKRNTKNYCKSIRRVYSKYLTELLRIIDYDTFSNKKKNSDYDTYRLAQNLNINTCTYCNRLYTKTVVNTIDKGKVVKLTRPTFDHWFPQSKNPLLGLSFYNLIPSCTVCNSSLKGSVDMTLDQYLHPYIDCDINFQFSYKLKAIDQNEFTITNIGDDLNSRSKNTSDFFKLKEIYETHLDEIDDLVKIKKAYSVTYLKNLKDLFMESNQLSNEEIYRLAFGTEINELKFDRRPLSRMKRDLLIELGIIRK</sequence>
<comment type="caution">
    <text evidence="1">The sequence shown here is derived from an EMBL/GenBank/DDBJ whole genome shotgun (WGS) entry which is preliminary data.</text>
</comment>
<proteinExistence type="predicted"/>
<organism evidence="1 2">
    <name type="scientific">Arenibacter echinorum</name>
    <dbReference type="NCBI Taxonomy" id="440515"/>
    <lineage>
        <taxon>Bacteria</taxon>
        <taxon>Pseudomonadati</taxon>
        <taxon>Bacteroidota</taxon>
        <taxon>Flavobacteriia</taxon>
        <taxon>Flavobacteriales</taxon>
        <taxon>Flavobacteriaceae</taxon>
        <taxon>Arenibacter</taxon>
    </lineage>
</organism>
<evidence type="ECO:0000313" key="2">
    <source>
        <dbReference type="Proteomes" id="UP000249696"/>
    </source>
</evidence>
<evidence type="ECO:0000313" key="1">
    <source>
        <dbReference type="EMBL" id="RAJ11709.1"/>
    </source>
</evidence>
<dbReference type="EMBL" id="QLLN01000004">
    <property type="protein sequence ID" value="RAJ11709.1"/>
    <property type="molecule type" value="Genomic_DNA"/>
</dbReference>
<name>A0A327R4H0_9FLAO</name>
<keyword evidence="2" id="KW-1185">Reference proteome</keyword>
<dbReference type="OrthoDB" id="9816185at2"/>
<accession>A0A327R4H0</accession>
<dbReference type="Proteomes" id="UP000249696">
    <property type="component" value="Unassembled WGS sequence"/>
</dbReference>
<dbReference type="Gene3D" id="1.10.30.50">
    <property type="match status" value="1"/>
</dbReference>
<dbReference type="RefSeq" id="WP_111624071.1">
    <property type="nucleotide sequence ID" value="NZ_QLLN01000004.1"/>
</dbReference>